<organism evidence="7 8">
    <name type="scientific">Vitis rotundifolia</name>
    <name type="common">Muscadine grape</name>
    <dbReference type="NCBI Taxonomy" id="103349"/>
    <lineage>
        <taxon>Eukaryota</taxon>
        <taxon>Viridiplantae</taxon>
        <taxon>Streptophyta</taxon>
        <taxon>Embryophyta</taxon>
        <taxon>Tracheophyta</taxon>
        <taxon>Spermatophyta</taxon>
        <taxon>Magnoliopsida</taxon>
        <taxon>eudicotyledons</taxon>
        <taxon>Gunneridae</taxon>
        <taxon>Pentapetalae</taxon>
        <taxon>rosids</taxon>
        <taxon>Vitales</taxon>
        <taxon>Vitaceae</taxon>
        <taxon>Viteae</taxon>
        <taxon>Vitis</taxon>
    </lineage>
</organism>
<reference evidence="7 8" key="1">
    <citation type="journal article" date="2023" name="BMC Biotechnol.">
        <title>Vitis rotundifolia cv Carlos genome sequencing.</title>
        <authorList>
            <person name="Huff M."/>
            <person name="Hulse-Kemp A."/>
            <person name="Scheffler B."/>
            <person name="Youngblood R."/>
            <person name="Simpson S."/>
            <person name="Babiker E."/>
            <person name="Staton M."/>
        </authorList>
    </citation>
    <scope>NUCLEOTIDE SEQUENCE [LARGE SCALE GENOMIC DNA]</scope>
    <source>
        <tissue evidence="7">Leaf</tissue>
    </source>
</reference>
<evidence type="ECO:0000256" key="2">
    <source>
        <dbReference type="ARBA" id="ARBA00023015"/>
    </source>
</evidence>
<evidence type="ECO:0000313" key="7">
    <source>
        <dbReference type="EMBL" id="KAJ9707497.1"/>
    </source>
</evidence>
<dbReference type="SMART" id="SM00432">
    <property type="entry name" value="MADS"/>
    <property type="match status" value="1"/>
</dbReference>
<dbReference type="AlphaFoldDB" id="A0AA39E875"/>
<gene>
    <name evidence="7" type="ORF">PVL29_002500</name>
</gene>
<dbReference type="GO" id="GO:0045944">
    <property type="term" value="P:positive regulation of transcription by RNA polymerase II"/>
    <property type="evidence" value="ECO:0007669"/>
    <property type="project" value="InterPro"/>
</dbReference>
<dbReference type="GO" id="GO:0005634">
    <property type="term" value="C:nucleus"/>
    <property type="evidence" value="ECO:0007669"/>
    <property type="project" value="UniProtKB-SubCell"/>
</dbReference>
<dbReference type="PRINTS" id="PR00404">
    <property type="entry name" value="MADSDOMAIN"/>
</dbReference>
<evidence type="ECO:0000256" key="5">
    <source>
        <dbReference type="ARBA" id="ARBA00023242"/>
    </source>
</evidence>
<evidence type="ECO:0000256" key="1">
    <source>
        <dbReference type="ARBA" id="ARBA00004123"/>
    </source>
</evidence>
<dbReference type="Pfam" id="PF00319">
    <property type="entry name" value="SRF-TF"/>
    <property type="match status" value="1"/>
</dbReference>
<dbReference type="Gene3D" id="3.40.1810.10">
    <property type="entry name" value="Transcription factor, MADS-box"/>
    <property type="match status" value="1"/>
</dbReference>
<feature type="domain" description="MADS-box" evidence="6">
    <location>
        <begin position="1"/>
        <end position="49"/>
    </location>
</feature>
<dbReference type="InterPro" id="IPR036879">
    <property type="entry name" value="TF_MADSbox_sf"/>
</dbReference>
<keyword evidence="3" id="KW-0238">DNA-binding</keyword>
<dbReference type="InterPro" id="IPR002100">
    <property type="entry name" value="TF_MADSbox"/>
</dbReference>
<sequence>MARKKVKLQWIVDNATRKATYKKRVKGLMKKVRDLSILCGVDACVITYSPYHQEPQVWPSPIEVEQVIAEFRSRPENDQTKKVMNQENFTWQRIFKARDEVVKQQMKNRKKEIENLRIQCLGGRLLEGLERKDLLDLTWAIDNQLEAVKNRTVLVPWPQVAADARGSANNTGTGIGDVPAVGAFTSIDAVSHVGSASGVPLSVIGAGDAAVGGTNAAAGQTTFDLAIDALNNPLIREQNQNENMGNALRDPLDYEVCDFWRNPYIL</sequence>
<proteinExistence type="predicted"/>
<evidence type="ECO:0000259" key="6">
    <source>
        <dbReference type="PROSITE" id="PS50066"/>
    </source>
</evidence>
<comment type="subcellular location">
    <subcellularLocation>
        <location evidence="1">Nucleus</location>
    </subcellularLocation>
</comment>
<protein>
    <recommendedName>
        <fullName evidence="6">MADS-box domain-containing protein</fullName>
    </recommendedName>
</protein>
<comment type="caution">
    <text evidence="7">The sequence shown here is derived from an EMBL/GenBank/DDBJ whole genome shotgun (WGS) entry which is preliminary data.</text>
</comment>
<dbReference type="PROSITE" id="PS50066">
    <property type="entry name" value="MADS_BOX_2"/>
    <property type="match status" value="1"/>
</dbReference>
<keyword evidence="8" id="KW-1185">Reference proteome</keyword>
<evidence type="ECO:0000256" key="3">
    <source>
        <dbReference type="ARBA" id="ARBA00023125"/>
    </source>
</evidence>
<name>A0AA39E875_VITRO</name>
<evidence type="ECO:0000313" key="8">
    <source>
        <dbReference type="Proteomes" id="UP001168098"/>
    </source>
</evidence>
<dbReference type="InterPro" id="IPR033897">
    <property type="entry name" value="SRF-like_MADS-box"/>
</dbReference>
<dbReference type="PANTHER" id="PTHR48019">
    <property type="entry name" value="SERUM RESPONSE FACTOR HOMOLOG"/>
    <property type="match status" value="1"/>
</dbReference>
<dbReference type="FunFam" id="3.40.1810.10:FF:000024">
    <property type="entry name" value="Agamous-like MADS-box protein AGL80"/>
    <property type="match status" value="1"/>
</dbReference>
<accession>A0AA39E875</accession>
<keyword evidence="5" id="KW-0539">Nucleus</keyword>
<dbReference type="EMBL" id="JARBHA010000002">
    <property type="protein sequence ID" value="KAJ9707497.1"/>
    <property type="molecule type" value="Genomic_DNA"/>
</dbReference>
<keyword evidence="4" id="KW-0804">Transcription</keyword>
<dbReference type="CDD" id="cd00266">
    <property type="entry name" value="MADS_SRF_like"/>
    <property type="match status" value="1"/>
</dbReference>
<evidence type="ECO:0000256" key="4">
    <source>
        <dbReference type="ARBA" id="ARBA00023163"/>
    </source>
</evidence>
<dbReference type="GO" id="GO:0046983">
    <property type="term" value="F:protein dimerization activity"/>
    <property type="evidence" value="ECO:0007669"/>
    <property type="project" value="InterPro"/>
</dbReference>
<dbReference type="GO" id="GO:0000987">
    <property type="term" value="F:cis-regulatory region sequence-specific DNA binding"/>
    <property type="evidence" value="ECO:0007669"/>
    <property type="project" value="InterPro"/>
</dbReference>
<dbReference type="Proteomes" id="UP001168098">
    <property type="component" value="Unassembled WGS sequence"/>
</dbReference>
<keyword evidence="2" id="KW-0805">Transcription regulation</keyword>
<dbReference type="InterPro" id="IPR050142">
    <property type="entry name" value="MADS-box/MEF2_TF"/>
</dbReference>
<dbReference type="GO" id="GO:0000981">
    <property type="term" value="F:DNA-binding transcription factor activity, RNA polymerase II-specific"/>
    <property type="evidence" value="ECO:0007669"/>
    <property type="project" value="InterPro"/>
</dbReference>
<dbReference type="SUPFAM" id="SSF55455">
    <property type="entry name" value="SRF-like"/>
    <property type="match status" value="1"/>
</dbReference>